<evidence type="ECO:0000256" key="8">
    <source>
        <dbReference type="PIRSR" id="PIRSR618044-2"/>
    </source>
</evidence>
<evidence type="ECO:0000256" key="5">
    <source>
        <dbReference type="ARBA" id="ARBA00022984"/>
    </source>
</evidence>
<feature type="signal peptide" evidence="10">
    <location>
        <begin position="1"/>
        <end position="22"/>
    </location>
</feature>
<dbReference type="GO" id="GO:0009002">
    <property type="term" value="F:serine-type D-Ala-D-Ala carboxypeptidase activity"/>
    <property type="evidence" value="ECO:0007669"/>
    <property type="project" value="InterPro"/>
</dbReference>
<sequence length="279" mass="29386">MRIKSLLLSSIVAAMVGTPALAASATVPAVANLGISAKSALIVDGQGKILFERNANTKLPNASTTKVLTALVVLDGAALEDVVTVRQAAAKAPPSRLGIKAGERYTVLELLYALLLESANDAAVALAEHVAGSQERFAKLLNQKARTLGAHNTHFVTPNGLHSPGHYSTARDLAIIVRAAMQSPIYVAIAQTHTVDLVWPGNHAAHRVTNHNKLLASYATPVLGKTGFTNPAGRCYVGATQDSLLTVVMLGSHNLWRDARRLFDWGIKATQQPSSAPSG</sequence>
<organism evidence="12 13">
    <name type="scientific">Candidatus Tanganyikabacteria bacterium</name>
    <dbReference type="NCBI Taxonomy" id="2961651"/>
    <lineage>
        <taxon>Bacteria</taxon>
        <taxon>Bacillati</taxon>
        <taxon>Candidatus Sericytochromatia</taxon>
        <taxon>Candidatus Tanganyikabacteria</taxon>
    </lineage>
</organism>
<evidence type="ECO:0000256" key="7">
    <source>
        <dbReference type="PIRSR" id="PIRSR618044-1"/>
    </source>
</evidence>
<keyword evidence="2 10" id="KW-0732">Signal</keyword>
<evidence type="ECO:0000256" key="6">
    <source>
        <dbReference type="ARBA" id="ARBA00023316"/>
    </source>
</evidence>
<keyword evidence="3" id="KW-0378">Hydrolase</keyword>
<dbReference type="InterPro" id="IPR001967">
    <property type="entry name" value="Peptidase_S11_N"/>
</dbReference>
<dbReference type="Gene3D" id="3.40.710.10">
    <property type="entry name" value="DD-peptidase/beta-lactamase superfamily"/>
    <property type="match status" value="1"/>
</dbReference>
<dbReference type="Proteomes" id="UP000703893">
    <property type="component" value="Unassembled WGS sequence"/>
</dbReference>
<dbReference type="GO" id="GO:0009252">
    <property type="term" value="P:peptidoglycan biosynthetic process"/>
    <property type="evidence" value="ECO:0007669"/>
    <property type="project" value="UniProtKB-KW"/>
</dbReference>
<evidence type="ECO:0000256" key="4">
    <source>
        <dbReference type="ARBA" id="ARBA00022960"/>
    </source>
</evidence>
<dbReference type="SUPFAM" id="SSF56601">
    <property type="entry name" value="beta-lactamase/transpeptidase-like"/>
    <property type="match status" value="1"/>
</dbReference>
<dbReference type="PANTHER" id="PTHR21581">
    <property type="entry name" value="D-ALANYL-D-ALANINE CARBOXYPEPTIDASE"/>
    <property type="match status" value="1"/>
</dbReference>
<reference evidence="12 13" key="1">
    <citation type="submission" date="2019-03" db="EMBL/GenBank/DDBJ databases">
        <title>Lake Tanganyika Metagenome-Assembled Genomes (MAGs).</title>
        <authorList>
            <person name="Tran P."/>
        </authorList>
    </citation>
    <scope>NUCLEOTIDE SEQUENCE [LARGE SCALE GENOMIC DNA]</scope>
    <source>
        <strain evidence="12">K_DeepCast_65m_m2_236</strain>
    </source>
</reference>
<accession>A0A938BLW7</accession>
<keyword evidence="5" id="KW-0573">Peptidoglycan synthesis</keyword>
<evidence type="ECO:0000256" key="3">
    <source>
        <dbReference type="ARBA" id="ARBA00022801"/>
    </source>
</evidence>
<dbReference type="Pfam" id="PF00768">
    <property type="entry name" value="Peptidase_S11"/>
    <property type="match status" value="1"/>
</dbReference>
<dbReference type="PRINTS" id="PR00725">
    <property type="entry name" value="DADACBPTASE1"/>
</dbReference>
<feature type="active site" evidence="7">
    <location>
        <position position="118"/>
    </location>
</feature>
<comment type="caution">
    <text evidence="12">The sequence shown here is derived from an EMBL/GenBank/DDBJ whole genome shotgun (WGS) entry which is preliminary data.</text>
</comment>
<keyword evidence="6" id="KW-0961">Cell wall biogenesis/degradation</keyword>
<evidence type="ECO:0000313" key="13">
    <source>
        <dbReference type="Proteomes" id="UP000703893"/>
    </source>
</evidence>
<evidence type="ECO:0000313" key="12">
    <source>
        <dbReference type="EMBL" id="MBM3273678.1"/>
    </source>
</evidence>
<name>A0A938BLW7_9BACT</name>
<feature type="domain" description="Peptidase S11 D-alanyl-D-alanine carboxypeptidase A N-terminal" evidence="11">
    <location>
        <begin position="31"/>
        <end position="248"/>
    </location>
</feature>
<keyword evidence="12" id="KW-0645">Protease</keyword>
<dbReference type="InterPro" id="IPR012338">
    <property type="entry name" value="Beta-lactam/transpept-like"/>
</dbReference>
<keyword evidence="12" id="KW-0121">Carboxypeptidase</keyword>
<evidence type="ECO:0000259" key="11">
    <source>
        <dbReference type="Pfam" id="PF00768"/>
    </source>
</evidence>
<feature type="binding site" evidence="8">
    <location>
        <position position="225"/>
    </location>
    <ligand>
        <name>substrate</name>
    </ligand>
</feature>
<dbReference type="InterPro" id="IPR018044">
    <property type="entry name" value="Peptidase_S11"/>
</dbReference>
<feature type="chain" id="PRO_5037254080" evidence="10">
    <location>
        <begin position="23"/>
        <end position="279"/>
    </location>
</feature>
<proteinExistence type="inferred from homology"/>
<feature type="active site" description="Proton acceptor" evidence="7">
    <location>
        <position position="66"/>
    </location>
</feature>
<feature type="active site" description="Acyl-ester intermediate" evidence="7">
    <location>
        <position position="63"/>
    </location>
</feature>
<dbReference type="PANTHER" id="PTHR21581:SF33">
    <property type="entry name" value="D-ALANYL-D-ALANINE CARBOXYPEPTIDASE DACB"/>
    <property type="match status" value="1"/>
</dbReference>
<protein>
    <submittedName>
        <fullName evidence="12">D-alanyl-D-alanine carboxypeptidase</fullName>
    </submittedName>
</protein>
<keyword evidence="4" id="KW-0133">Cell shape</keyword>
<evidence type="ECO:0000256" key="10">
    <source>
        <dbReference type="SAM" id="SignalP"/>
    </source>
</evidence>
<evidence type="ECO:0000256" key="2">
    <source>
        <dbReference type="ARBA" id="ARBA00022729"/>
    </source>
</evidence>
<dbReference type="GO" id="GO:0071555">
    <property type="term" value="P:cell wall organization"/>
    <property type="evidence" value="ECO:0007669"/>
    <property type="project" value="UniProtKB-KW"/>
</dbReference>
<dbReference type="EMBL" id="VGJX01000025">
    <property type="protein sequence ID" value="MBM3273678.1"/>
    <property type="molecule type" value="Genomic_DNA"/>
</dbReference>
<evidence type="ECO:0000256" key="9">
    <source>
        <dbReference type="RuleBase" id="RU004016"/>
    </source>
</evidence>
<evidence type="ECO:0000256" key="1">
    <source>
        <dbReference type="ARBA" id="ARBA00007164"/>
    </source>
</evidence>
<gene>
    <name evidence="12" type="ORF">FJZ00_00890</name>
</gene>
<dbReference type="GO" id="GO:0008360">
    <property type="term" value="P:regulation of cell shape"/>
    <property type="evidence" value="ECO:0007669"/>
    <property type="project" value="UniProtKB-KW"/>
</dbReference>
<dbReference type="GO" id="GO:0006508">
    <property type="term" value="P:proteolysis"/>
    <property type="evidence" value="ECO:0007669"/>
    <property type="project" value="InterPro"/>
</dbReference>
<comment type="similarity">
    <text evidence="1 9">Belongs to the peptidase S11 family.</text>
</comment>
<dbReference type="AlphaFoldDB" id="A0A938BLW7"/>